<comment type="caution">
    <text evidence="2">The sequence shown here is derived from an EMBL/GenBank/DDBJ whole genome shotgun (WGS) entry which is preliminary data.</text>
</comment>
<proteinExistence type="predicted"/>
<organism evidence="2 3">
    <name type="scientific">Actinomycetospora rhizophila</name>
    <dbReference type="NCBI Taxonomy" id="1416876"/>
    <lineage>
        <taxon>Bacteria</taxon>
        <taxon>Bacillati</taxon>
        <taxon>Actinomycetota</taxon>
        <taxon>Actinomycetes</taxon>
        <taxon>Pseudonocardiales</taxon>
        <taxon>Pseudonocardiaceae</taxon>
        <taxon>Actinomycetospora</taxon>
    </lineage>
</organism>
<dbReference type="EMBL" id="JBHSKG010000001">
    <property type="protein sequence ID" value="MFC5136871.1"/>
    <property type="molecule type" value="Genomic_DNA"/>
</dbReference>
<gene>
    <name evidence="2" type="ORF">ACFPK1_01390</name>
</gene>
<keyword evidence="3" id="KW-1185">Reference proteome</keyword>
<feature type="region of interest" description="Disordered" evidence="1">
    <location>
        <begin position="1"/>
        <end position="34"/>
    </location>
</feature>
<protein>
    <recommendedName>
        <fullName evidence="4">FXSXX-COOH protein</fullName>
    </recommendedName>
</protein>
<reference evidence="3" key="1">
    <citation type="journal article" date="2019" name="Int. J. Syst. Evol. Microbiol.">
        <title>The Global Catalogue of Microorganisms (GCM) 10K type strain sequencing project: providing services to taxonomists for standard genome sequencing and annotation.</title>
        <authorList>
            <consortium name="The Broad Institute Genomics Platform"/>
            <consortium name="The Broad Institute Genome Sequencing Center for Infectious Disease"/>
            <person name="Wu L."/>
            <person name="Ma J."/>
        </authorList>
    </citation>
    <scope>NUCLEOTIDE SEQUENCE [LARGE SCALE GENOMIC DNA]</scope>
    <source>
        <strain evidence="3">XZYJ18</strain>
    </source>
</reference>
<evidence type="ECO:0008006" key="4">
    <source>
        <dbReference type="Google" id="ProtNLM"/>
    </source>
</evidence>
<dbReference type="Proteomes" id="UP001596175">
    <property type="component" value="Unassembled WGS sequence"/>
</dbReference>
<evidence type="ECO:0000256" key="1">
    <source>
        <dbReference type="SAM" id="MobiDB-lite"/>
    </source>
</evidence>
<accession>A0ABV9Z5S5</accession>
<sequence length="68" mass="7150">MTVPPTIPPTMRALRQASSHGPRDLEPVRDVPVPRPGLTATAAGISRVVEFRDPALVAMSGLPEVLPG</sequence>
<evidence type="ECO:0000313" key="2">
    <source>
        <dbReference type="EMBL" id="MFC5136871.1"/>
    </source>
</evidence>
<evidence type="ECO:0000313" key="3">
    <source>
        <dbReference type="Proteomes" id="UP001596175"/>
    </source>
</evidence>
<dbReference type="RefSeq" id="WP_378019095.1">
    <property type="nucleotide sequence ID" value="NZ_JBHSKG010000001.1"/>
</dbReference>
<name>A0ABV9Z5S5_9PSEU</name>